<organism evidence="4 5">
    <name type="scientific">Undibacter mobilis</name>
    <dbReference type="NCBI Taxonomy" id="2292256"/>
    <lineage>
        <taxon>Bacteria</taxon>
        <taxon>Pseudomonadati</taxon>
        <taxon>Pseudomonadota</taxon>
        <taxon>Alphaproteobacteria</taxon>
        <taxon>Hyphomicrobiales</taxon>
        <taxon>Nitrobacteraceae</taxon>
        <taxon>Undibacter</taxon>
    </lineage>
</organism>
<keyword evidence="2" id="KW-0560">Oxidoreductase</keyword>
<reference evidence="5" key="1">
    <citation type="submission" date="2018-08" db="EMBL/GenBank/DDBJ databases">
        <authorList>
            <person name="Kim S.-J."/>
            <person name="Jung G.-Y."/>
        </authorList>
    </citation>
    <scope>NUCLEOTIDE SEQUENCE [LARGE SCALE GENOMIC DNA]</scope>
    <source>
        <strain evidence="5">GY_H</strain>
    </source>
</reference>
<dbReference type="Gene3D" id="3.40.309.10">
    <property type="entry name" value="Aldehyde Dehydrogenase, Chain A, domain 2"/>
    <property type="match status" value="1"/>
</dbReference>
<dbReference type="EMBL" id="QRGO01000001">
    <property type="protein sequence ID" value="RDV04568.1"/>
    <property type="molecule type" value="Genomic_DNA"/>
</dbReference>
<dbReference type="InterPro" id="IPR016163">
    <property type="entry name" value="Ald_DH_C"/>
</dbReference>
<dbReference type="InterPro" id="IPR016162">
    <property type="entry name" value="Ald_DH_N"/>
</dbReference>
<evidence type="ECO:0000313" key="4">
    <source>
        <dbReference type="EMBL" id="RDV04568.1"/>
    </source>
</evidence>
<dbReference type="GO" id="GO:0016620">
    <property type="term" value="F:oxidoreductase activity, acting on the aldehyde or oxo group of donors, NAD or NADP as acceptor"/>
    <property type="evidence" value="ECO:0007669"/>
    <property type="project" value="InterPro"/>
</dbReference>
<evidence type="ECO:0000256" key="1">
    <source>
        <dbReference type="ARBA" id="ARBA00009986"/>
    </source>
</evidence>
<gene>
    <name evidence="4" type="ORF">DXH78_08310</name>
</gene>
<dbReference type="InterPro" id="IPR015590">
    <property type="entry name" value="Aldehyde_DH_dom"/>
</dbReference>
<accession>A0A371BAG1</accession>
<keyword evidence="5" id="KW-1185">Reference proteome</keyword>
<dbReference type="Gene3D" id="3.40.605.10">
    <property type="entry name" value="Aldehyde Dehydrogenase, Chain A, domain 1"/>
    <property type="match status" value="1"/>
</dbReference>
<dbReference type="PANTHER" id="PTHR43353">
    <property type="entry name" value="SUCCINATE-SEMIALDEHYDE DEHYDROGENASE, MITOCHONDRIAL"/>
    <property type="match status" value="1"/>
</dbReference>
<dbReference type="Pfam" id="PF00171">
    <property type="entry name" value="Aldedh"/>
    <property type="match status" value="1"/>
</dbReference>
<evidence type="ECO:0000259" key="3">
    <source>
        <dbReference type="Pfam" id="PF00171"/>
    </source>
</evidence>
<dbReference type="SUPFAM" id="SSF53720">
    <property type="entry name" value="ALDH-like"/>
    <property type="match status" value="1"/>
</dbReference>
<feature type="domain" description="Aldehyde dehydrogenase" evidence="3">
    <location>
        <begin position="18"/>
        <end position="477"/>
    </location>
</feature>
<dbReference type="AlphaFoldDB" id="A0A371BAG1"/>
<dbReference type="CDD" id="cd07103">
    <property type="entry name" value="ALDH_F5_SSADH_GabD"/>
    <property type="match status" value="1"/>
</dbReference>
<evidence type="ECO:0000256" key="2">
    <source>
        <dbReference type="ARBA" id="ARBA00023002"/>
    </source>
</evidence>
<protein>
    <submittedName>
        <fullName evidence="4">NAD-dependent succinate-semialdehyde dehydrogenase</fullName>
    </submittedName>
</protein>
<dbReference type="Proteomes" id="UP000263993">
    <property type="component" value="Unassembled WGS sequence"/>
</dbReference>
<dbReference type="FunFam" id="3.40.309.10:FF:000009">
    <property type="entry name" value="Aldehyde dehydrogenase A"/>
    <property type="match status" value="1"/>
</dbReference>
<proteinExistence type="inferred from homology"/>
<comment type="similarity">
    <text evidence="1">Belongs to the aldehyde dehydrogenase family.</text>
</comment>
<dbReference type="InterPro" id="IPR016161">
    <property type="entry name" value="Ald_DH/histidinol_DH"/>
</dbReference>
<evidence type="ECO:0000313" key="5">
    <source>
        <dbReference type="Proteomes" id="UP000263993"/>
    </source>
</evidence>
<dbReference type="RefSeq" id="WP_115516593.1">
    <property type="nucleotide sequence ID" value="NZ_QRGO01000001.1"/>
</dbReference>
<comment type="caution">
    <text evidence="4">The sequence shown here is derived from an EMBL/GenBank/DDBJ whole genome shotgun (WGS) entry which is preliminary data.</text>
</comment>
<dbReference type="InterPro" id="IPR050740">
    <property type="entry name" value="Aldehyde_DH_Superfamily"/>
</dbReference>
<dbReference type="OrthoDB" id="9812625at2"/>
<dbReference type="PANTHER" id="PTHR43353:SF5">
    <property type="entry name" value="SUCCINATE-SEMIALDEHYDE DEHYDROGENASE, MITOCHONDRIAL"/>
    <property type="match status" value="1"/>
</dbReference>
<sequence length="481" mass="51421">MTTPQYLSKLDHYINGAWVQPTSGKGQDVVNPATNQPIGKLGFASKADLDAAVKAADAGFKTWRKVSAFERAKILRKAADLVRARADQIATALTFEQGKILGEAKLEVMGSADVIDWFADEGRRAYGRIIPARADGVRNMVIMEPVGPVAGFSPWNFPVLQATRKISAALAAGCSIIVKCPEETPGSPIEFVKCFEEAGVPDGVINLLYGVPAEISEYLIAHPSIRKISFTGSVPVGKQLASLAGLHMKRATMELGGHAPVMVFDDADTDSAANLMAFLKYRNAGQVCVSPTRFFVQEKAYDKFVAKFVDLAKAVKVGDGFDPASKMGPLANPRRVNAMESIILDAKEKGARIETGGSRIGNAGNFFEPTVLTGVPQNARIMSEEPFGPVAVMMPFKDTDAMLEQANSLPFGLASYAFTKDAKTAAKLTDSIDAGMLTINHFGIALPETPFGGIKDSGYGHEGGIEGLNAYLQTKFVSHLA</sequence>
<dbReference type="FunFam" id="3.40.605.10:FF:000033">
    <property type="entry name" value="NAD-dependent succinate-semialdehyde dehydrogenase"/>
    <property type="match status" value="1"/>
</dbReference>
<name>A0A371BAG1_9BRAD</name>